<protein>
    <submittedName>
        <fullName evidence="2">Uncharacterized protein</fullName>
    </submittedName>
</protein>
<dbReference type="RefSeq" id="WP_268881512.1">
    <property type="nucleotide sequence ID" value="NZ_CP114029.1"/>
</dbReference>
<organism evidence="2 3">
    <name type="scientific">Jiella pelagia</name>
    <dbReference type="NCBI Taxonomy" id="2986949"/>
    <lineage>
        <taxon>Bacteria</taxon>
        <taxon>Pseudomonadati</taxon>
        <taxon>Pseudomonadota</taxon>
        <taxon>Alphaproteobacteria</taxon>
        <taxon>Hyphomicrobiales</taxon>
        <taxon>Aurantimonadaceae</taxon>
        <taxon>Jiella</taxon>
    </lineage>
</organism>
<accession>A0ABY7C2T3</accession>
<dbReference type="Proteomes" id="UP001164020">
    <property type="component" value="Chromosome"/>
</dbReference>
<feature type="compositionally biased region" description="Basic and acidic residues" evidence="1">
    <location>
        <begin position="1"/>
        <end position="16"/>
    </location>
</feature>
<keyword evidence="3" id="KW-1185">Reference proteome</keyword>
<reference evidence="2" key="1">
    <citation type="submission" date="2022-12" db="EMBL/GenBank/DDBJ databases">
        <title>Jiella pelagia sp. nov., isolated from phosphonate enriched culture of Northwest Pacific surface seawater.</title>
        <authorList>
            <person name="Shin D.Y."/>
            <person name="Hwang C.Y."/>
        </authorList>
    </citation>
    <scope>NUCLEOTIDE SEQUENCE</scope>
    <source>
        <strain evidence="2">HL-NP1</strain>
    </source>
</reference>
<evidence type="ECO:0000313" key="3">
    <source>
        <dbReference type="Proteomes" id="UP001164020"/>
    </source>
</evidence>
<name>A0ABY7C2T3_9HYPH</name>
<proteinExistence type="predicted"/>
<gene>
    <name evidence="2" type="ORF">OH818_01680</name>
</gene>
<evidence type="ECO:0000256" key="1">
    <source>
        <dbReference type="SAM" id="MobiDB-lite"/>
    </source>
</evidence>
<sequence>MLTKLRYDKINSHRDDESQEPNAYYHTTCYINPDQFDSDEAGEECAFMNGVDEYVQTEEANSTAKLCARITGKPVTVKEIYVHDGYPNGETLREYAVEA</sequence>
<evidence type="ECO:0000313" key="2">
    <source>
        <dbReference type="EMBL" id="WAP69073.1"/>
    </source>
</evidence>
<feature type="region of interest" description="Disordered" evidence="1">
    <location>
        <begin position="1"/>
        <end position="20"/>
    </location>
</feature>
<dbReference type="EMBL" id="CP114029">
    <property type="protein sequence ID" value="WAP69073.1"/>
    <property type="molecule type" value="Genomic_DNA"/>
</dbReference>